<protein>
    <submittedName>
        <fullName evidence="1">Uncharacterized protein</fullName>
    </submittedName>
</protein>
<dbReference type="InterPro" id="IPR008969">
    <property type="entry name" value="CarboxyPept-like_regulatory"/>
</dbReference>
<accession>A0A6B3L8P8</accession>
<dbReference type="RefSeq" id="WP_164361805.1">
    <property type="nucleotide sequence ID" value="NZ_CP066776.1"/>
</dbReference>
<gene>
    <name evidence="1" type="ORF">G3M56_007910</name>
</gene>
<dbReference type="KEGG" id="soa:G3M56_007910"/>
<evidence type="ECO:0000313" key="2">
    <source>
        <dbReference type="Proteomes" id="UP000475117"/>
    </source>
</evidence>
<keyword evidence="2" id="KW-1185">Reference proteome</keyword>
<dbReference type="Proteomes" id="UP000475117">
    <property type="component" value="Chromosome"/>
</dbReference>
<dbReference type="SUPFAM" id="SSF49464">
    <property type="entry name" value="Carboxypeptidase regulatory domain-like"/>
    <property type="match status" value="1"/>
</dbReference>
<evidence type="ECO:0000313" key="1">
    <source>
        <dbReference type="EMBL" id="QQL43821.1"/>
    </source>
</evidence>
<dbReference type="EMBL" id="CP066776">
    <property type="protein sequence ID" value="QQL43821.1"/>
    <property type="molecule type" value="Genomic_DNA"/>
</dbReference>
<proteinExistence type="predicted"/>
<reference evidence="1 2" key="1">
    <citation type="submission" date="2020-12" db="EMBL/GenBank/DDBJ databases">
        <title>Sulforoseuscoccus oceanibium gen. nov., sp. nov., a representative of the phylum Verrucomicrobia with special cytoplasmic membrane, and proposal of Sulforoseuscoccusaceae fam. nov.</title>
        <authorList>
            <person name="Xi F."/>
        </authorList>
    </citation>
    <scope>NUCLEOTIDE SEQUENCE [LARGE SCALE GENOMIC DNA]</scope>
    <source>
        <strain evidence="1 2">T37</strain>
    </source>
</reference>
<sequence length="348" mass="39799">MKKTEAQRWLRVGWGVALFFCGVVAADSAPKTMTYKGITFEIDPMTELPKMPEVRRFEGVEPTAEQRAEVDLWQSACLEVDERYQKRFPIACYGRLVDQKGQPLANAKVHYEWIGMKLHGSDMEGQTITNHDGEFTVKGMRGGKLYLDFLGETIYSPTSYLYSLNFADPLSRHFHESSPDKRTDFMVIDTTEAEPIYSFREEIKVKQFGTPYLVQFPDQGGETPLAFTVESRTLEDDDVEYSVHVQAAGGLCLAQFDPRFMLHEASASGYEESVTLKWRSPETDYPCEFAFYMRDSEGRYSVVQVSAVALGHSSRYLKVDVRYNPSGSRNLLYDRKQILTRKWNPKAN</sequence>
<name>A0A6B3L8P8_9BACT</name>
<dbReference type="AlphaFoldDB" id="A0A6B3L8P8"/>
<organism evidence="1 2">
    <name type="scientific">Sulfuriroseicoccus oceanibius</name>
    <dbReference type="NCBI Taxonomy" id="2707525"/>
    <lineage>
        <taxon>Bacteria</taxon>
        <taxon>Pseudomonadati</taxon>
        <taxon>Verrucomicrobiota</taxon>
        <taxon>Verrucomicrobiia</taxon>
        <taxon>Verrucomicrobiales</taxon>
        <taxon>Verrucomicrobiaceae</taxon>
        <taxon>Sulfuriroseicoccus</taxon>
    </lineage>
</organism>